<dbReference type="EMBL" id="AHAT01008247">
    <property type="status" value="NOT_ANNOTATED_CDS"/>
    <property type="molecule type" value="Genomic_DNA"/>
</dbReference>
<dbReference type="HOGENOM" id="CLU_013645_4_1_1"/>
<dbReference type="CTD" id="79697"/>
<dbReference type="Pfam" id="PF08007">
    <property type="entry name" value="JmjC_2"/>
    <property type="match status" value="1"/>
</dbReference>
<keyword evidence="8 15" id="KW-0408">Iron</keyword>
<comment type="catalytic activity">
    <reaction evidence="12">
        <text>L-histidyl-[protein] + 2-oxoglutarate + O2 = (3S)-3-hydroxy-L-histidyl-[protein] + succinate + CO2</text>
        <dbReference type="Rhea" id="RHEA:54256"/>
        <dbReference type="Rhea" id="RHEA-COMP:9745"/>
        <dbReference type="Rhea" id="RHEA-COMP:13840"/>
        <dbReference type="ChEBI" id="CHEBI:15379"/>
        <dbReference type="ChEBI" id="CHEBI:16526"/>
        <dbReference type="ChEBI" id="CHEBI:16810"/>
        <dbReference type="ChEBI" id="CHEBI:29979"/>
        <dbReference type="ChEBI" id="CHEBI:30031"/>
        <dbReference type="ChEBI" id="CHEBI:138021"/>
        <dbReference type="EC" id="1.14.11.79"/>
    </reaction>
    <physiologicalReaction direction="left-to-right" evidence="12">
        <dbReference type="Rhea" id="RHEA:54257"/>
    </physiologicalReaction>
</comment>
<dbReference type="GO" id="GO:0036139">
    <property type="term" value="F:peptidyl-histidine dioxygenase activity"/>
    <property type="evidence" value="ECO:0007669"/>
    <property type="project" value="UniProtKB-EC"/>
</dbReference>
<dbReference type="GeneTree" id="ENSGT00390000000083"/>
<dbReference type="Gene3D" id="3.90.930.40">
    <property type="match status" value="1"/>
</dbReference>
<sequence>MEKPRVSAFAVYRTVSTETASKKRVKEKKKENGIHRFKKSKQSKGKQSSLNLNGRLLKECLIRPGLVQYKAKFRNHGEAKQECTSGIQQRSEGCMEGESLKIAKDKQAVVSEQMECTNQRTLVGPLLETLLAELGKIRNSRERAGKLFEWLVHPISPKKFFSEIWEKKPAVIRRHNPDYYKGLFSTLEFDRILRDDNVQFGENLDVTSYRNGKRETHNPQGRALPFAVWDFYKNGCSLRMLNPQAFSATLWNVLSILQEQFGSMAGANVYLTPAGTQGFAPHYDDIEAFVVQLEGKKHWRVYNPRTENEVLPQVSSPNFSQNEIGKPILEVVLEAGDLLYFPRGFIHQGDCLPSAHSLHITISSYQRSSWGDLMEKLLPAALQLAVEDDVEFRQGLPLDYLSYMGVQHSEKADVRRKEFIDKVKGLMRKLVDFAPVDAAVDQKAKDFLHDCLPPLLTKEEKSTSVYGAPTRWENGNIRDLKLHFMGKTKIRLLRQGIVRLCSEGEGVILYHTVHNSRVYHKEEPKSFEIESEQADAVEFLIHSYPKFVTVDSLPCDFLDDRVAIAKLLFEEGLIQTKEPLQSS</sequence>
<evidence type="ECO:0000313" key="18">
    <source>
        <dbReference type="Ensembl" id="ENSLOCP00000019323.1"/>
    </source>
</evidence>
<dbReference type="InterPro" id="IPR003347">
    <property type="entry name" value="JmjC_dom"/>
</dbReference>
<dbReference type="EC" id="1.14.11.-" evidence="15"/>
<dbReference type="GO" id="GO:0140680">
    <property type="term" value="F:histone H3K36me/H3K36me2 demethylase activity"/>
    <property type="evidence" value="ECO:0007669"/>
    <property type="project" value="UniProtKB-EC"/>
</dbReference>
<proteinExistence type="inferred from homology"/>
<dbReference type="EMBL" id="AHAT01008246">
    <property type="status" value="NOT_ANNOTATED_CDS"/>
    <property type="molecule type" value="Genomic_DNA"/>
</dbReference>
<keyword evidence="6 15" id="KW-0223">Dioxygenase</keyword>
<dbReference type="EMBL" id="AHAT01008248">
    <property type="status" value="NOT_ANNOTATED_CDS"/>
    <property type="molecule type" value="Genomic_DNA"/>
</dbReference>
<comment type="subcellular location">
    <subcellularLocation>
        <location evidence="1 15">Nucleus</location>
    </subcellularLocation>
</comment>
<dbReference type="PANTHER" id="PTHR13096">
    <property type="entry name" value="MINA53 MYC INDUCED NUCLEAR ANTIGEN"/>
    <property type="match status" value="1"/>
</dbReference>
<feature type="compositionally biased region" description="Basic residues" evidence="16">
    <location>
        <begin position="35"/>
        <end position="44"/>
    </location>
</feature>
<dbReference type="PANTHER" id="PTHR13096:SF8">
    <property type="entry name" value="RIBOSOMAL OXYGENASE 1"/>
    <property type="match status" value="1"/>
</dbReference>
<evidence type="ECO:0000256" key="7">
    <source>
        <dbReference type="ARBA" id="ARBA00023002"/>
    </source>
</evidence>
<evidence type="ECO:0000256" key="3">
    <source>
        <dbReference type="ARBA" id="ARBA00022491"/>
    </source>
</evidence>
<evidence type="ECO:0000256" key="15">
    <source>
        <dbReference type="RuleBase" id="RU366061"/>
    </source>
</evidence>
<dbReference type="eggNOG" id="KOG3706">
    <property type="taxonomic scope" value="Eukaryota"/>
</dbReference>
<keyword evidence="9 15" id="KW-0805">Transcription regulation</keyword>
<dbReference type="Proteomes" id="UP000018468">
    <property type="component" value="Linkage group LG1"/>
</dbReference>
<dbReference type="Bgee" id="ENSLOCG00000015694">
    <property type="expression patterns" value="Expressed in embryo and 13 other cell types or tissues"/>
</dbReference>
<dbReference type="PROSITE" id="PS51184">
    <property type="entry name" value="JMJC"/>
    <property type="match status" value="1"/>
</dbReference>
<dbReference type="FunCoup" id="W5NFB4">
    <property type="interactions" value="691"/>
</dbReference>
<feature type="domain" description="JmjC" evidence="17">
    <location>
        <begin position="236"/>
        <end position="381"/>
    </location>
</feature>
<evidence type="ECO:0000256" key="5">
    <source>
        <dbReference type="ARBA" id="ARBA00022853"/>
    </source>
</evidence>
<evidence type="ECO:0000256" key="1">
    <source>
        <dbReference type="ARBA" id="ARBA00004123"/>
    </source>
</evidence>
<dbReference type="SUPFAM" id="SSF51197">
    <property type="entry name" value="Clavaminate synthase-like"/>
    <property type="match status" value="1"/>
</dbReference>
<keyword evidence="19" id="KW-1185">Reference proteome</keyword>
<reference evidence="18" key="2">
    <citation type="submission" date="2025-08" db="UniProtKB">
        <authorList>
            <consortium name="Ensembl"/>
        </authorList>
    </citation>
    <scope>IDENTIFICATION</scope>
</reference>
<dbReference type="STRING" id="7918.ENSLOCP00000019323"/>
<dbReference type="InterPro" id="IPR039994">
    <property type="entry name" value="NO66-like"/>
</dbReference>
<keyword evidence="5" id="KW-0156">Chromatin regulator</keyword>
<evidence type="ECO:0000256" key="12">
    <source>
        <dbReference type="ARBA" id="ARBA00048149"/>
    </source>
</evidence>
<keyword evidence="7 15" id="KW-0560">Oxidoreductase</keyword>
<dbReference type="Pfam" id="PF21233">
    <property type="entry name" value="WHD_RIOX1"/>
    <property type="match status" value="1"/>
</dbReference>
<organism evidence="18 19">
    <name type="scientific">Lepisosteus oculatus</name>
    <name type="common">Spotted gar</name>
    <dbReference type="NCBI Taxonomy" id="7918"/>
    <lineage>
        <taxon>Eukaryota</taxon>
        <taxon>Metazoa</taxon>
        <taxon>Chordata</taxon>
        <taxon>Craniata</taxon>
        <taxon>Vertebrata</taxon>
        <taxon>Euteleostomi</taxon>
        <taxon>Actinopterygii</taxon>
        <taxon>Neopterygii</taxon>
        <taxon>Holostei</taxon>
        <taxon>Semionotiformes</taxon>
        <taxon>Lepisosteidae</taxon>
        <taxon>Lepisosteus</taxon>
    </lineage>
</organism>
<comment type="catalytic activity">
    <reaction evidence="13">
        <text>N(6),N(6)-dimethyl-L-lysyl(36)-[histone H3] + 2 2-oxoglutarate + 2 O2 = L-lysyl(36)-[histone H3] + 2 formaldehyde + 2 succinate + 2 CO2</text>
        <dbReference type="Rhea" id="RHEA:42032"/>
        <dbReference type="Rhea" id="RHEA-COMP:9785"/>
        <dbReference type="Rhea" id="RHEA-COMP:9787"/>
        <dbReference type="ChEBI" id="CHEBI:15379"/>
        <dbReference type="ChEBI" id="CHEBI:16526"/>
        <dbReference type="ChEBI" id="CHEBI:16810"/>
        <dbReference type="ChEBI" id="CHEBI:16842"/>
        <dbReference type="ChEBI" id="CHEBI:29969"/>
        <dbReference type="ChEBI" id="CHEBI:30031"/>
        <dbReference type="ChEBI" id="CHEBI:61976"/>
        <dbReference type="EC" id="1.14.11.27"/>
    </reaction>
    <physiologicalReaction direction="left-to-right" evidence="13">
        <dbReference type="Rhea" id="RHEA:42033"/>
    </physiologicalReaction>
</comment>
<keyword evidence="4 15" id="KW-0479">Metal-binding</keyword>
<dbReference type="OrthoDB" id="425950at2759"/>
<dbReference type="FunFam" id="2.60.120.650:FF:000013">
    <property type="entry name" value="Ribosomal oxygenase 1"/>
    <property type="match status" value="1"/>
</dbReference>
<dbReference type="FunFam" id="1.10.10.1500:FF:000001">
    <property type="entry name" value="ribosomal oxygenase 1 isoform X1"/>
    <property type="match status" value="1"/>
</dbReference>
<dbReference type="GeneID" id="102690247"/>
<dbReference type="Gene3D" id="1.10.10.1500">
    <property type="entry name" value="JmjC domain-containing ribosomal oxygenase (ROX), dimer domain"/>
    <property type="match status" value="1"/>
</dbReference>
<reference evidence="19" key="1">
    <citation type="submission" date="2011-12" db="EMBL/GenBank/DDBJ databases">
        <title>The Draft Genome of Lepisosteus oculatus.</title>
        <authorList>
            <consortium name="The Broad Institute Genome Assembly &amp; Analysis Group"/>
            <consortium name="Computational R&amp;D Group"/>
            <consortium name="and Sequencing Platform"/>
            <person name="Di Palma F."/>
            <person name="Alfoldi J."/>
            <person name="Johnson J."/>
            <person name="Berlin A."/>
            <person name="Gnerre S."/>
            <person name="Jaffe D."/>
            <person name="MacCallum I."/>
            <person name="Young S."/>
            <person name="Walker B.J."/>
            <person name="Lander E.S."/>
            <person name="Lindblad-Toh K."/>
        </authorList>
    </citation>
    <scope>NUCLEOTIDE SEQUENCE [LARGE SCALE GENOMIC DNA]</scope>
</reference>
<reference evidence="18" key="3">
    <citation type="submission" date="2025-09" db="UniProtKB">
        <authorList>
            <consortium name="Ensembl"/>
        </authorList>
    </citation>
    <scope>IDENTIFICATION</scope>
</reference>
<dbReference type="InterPro" id="IPR049043">
    <property type="entry name" value="WHD_RIOX1"/>
</dbReference>
<comment type="function">
    <text evidence="15">Oxygenase that can act as both a histone lysine demethylase and a ribosomal histidine hydroxylase.</text>
</comment>
<dbReference type="GO" id="GO:0005730">
    <property type="term" value="C:nucleolus"/>
    <property type="evidence" value="ECO:0000318"/>
    <property type="project" value="GO_Central"/>
</dbReference>
<evidence type="ECO:0000256" key="8">
    <source>
        <dbReference type="ARBA" id="ARBA00023004"/>
    </source>
</evidence>
<keyword evidence="3" id="KW-0678">Repressor</keyword>
<dbReference type="OMA" id="YLEYMGV"/>
<evidence type="ECO:0000256" key="2">
    <source>
        <dbReference type="ARBA" id="ARBA00010309"/>
    </source>
</evidence>
<dbReference type="EMBL" id="AHAT01008249">
    <property type="status" value="NOT_ANNOTATED_CDS"/>
    <property type="molecule type" value="Genomic_DNA"/>
</dbReference>
<comment type="cofactor">
    <cofactor evidence="15">
        <name>Fe(2+)</name>
        <dbReference type="ChEBI" id="CHEBI:29033"/>
    </cofactor>
    <text evidence="15">Binds 1 Fe(2+) ion per subunit.</text>
</comment>
<keyword evidence="11 15" id="KW-0539">Nucleus</keyword>
<evidence type="ECO:0000256" key="16">
    <source>
        <dbReference type="SAM" id="MobiDB-lite"/>
    </source>
</evidence>
<dbReference type="InParanoid" id="W5NFB4"/>
<evidence type="ECO:0000256" key="9">
    <source>
        <dbReference type="ARBA" id="ARBA00023015"/>
    </source>
</evidence>
<dbReference type="KEGG" id="loc:102690247"/>
<evidence type="ECO:0000256" key="14">
    <source>
        <dbReference type="ARBA" id="ARBA00049324"/>
    </source>
</evidence>
<name>W5NFB4_LEPOC</name>
<dbReference type="GO" id="GO:0005506">
    <property type="term" value="F:iron ion binding"/>
    <property type="evidence" value="ECO:0007669"/>
    <property type="project" value="UniProtKB-UniRule"/>
</dbReference>
<dbReference type="Ensembl" id="ENSLOCT00000019355.1">
    <property type="protein sequence ID" value="ENSLOCP00000019323.1"/>
    <property type="gene ID" value="ENSLOCG00000015694.1"/>
</dbReference>
<evidence type="ECO:0000256" key="4">
    <source>
        <dbReference type="ARBA" id="ARBA00022723"/>
    </source>
</evidence>
<dbReference type="GO" id="GO:0051864">
    <property type="term" value="F:histone H3K36 demethylase activity"/>
    <property type="evidence" value="ECO:0000318"/>
    <property type="project" value="GO_Central"/>
</dbReference>
<evidence type="ECO:0000256" key="6">
    <source>
        <dbReference type="ARBA" id="ARBA00022964"/>
    </source>
</evidence>
<protein>
    <recommendedName>
        <fullName evidence="15">Bifunctional lysine-specific demethylase and histidyl-hydroxylase</fullName>
        <ecNumber evidence="15">1.14.11.-</ecNumber>
    </recommendedName>
</protein>
<evidence type="ECO:0000256" key="13">
    <source>
        <dbReference type="ARBA" id="ARBA00048301"/>
    </source>
</evidence>
<evidence type="ECO:0000259" key="17">
    <source>
        <dbReference type="PROSITE" id="PS51184"/>
    </source>
</evidence>
<keyword evidence="10 15" id="KW-0804">Transcription</keyword>
<dbReference type="SMART" id="SM00558">
    <property type="entry name" value="JmjC"/>
    <property type="match status" value="1"/>
</dbReference>
<feature type="region of interest" description="Disordered" evidence="16">
    <location>
        <begin position="20"/>
        <end position="48"/>
    </location>
</feature>
<dbReference type="FunFam" id="3.90.930.40:FF:000001">
    <property type="entry name" value="ribosomal oxygenase 1 isoform X1"/>
    <property type="match status" value="1"/>
</dbReference>
<accession>W5NFB4</accession>
<comment type="catalytic activity">
    <reaction evidence="14">
        <text>N(6)-methyl-L-lysyl-[protein] + 2-oxoglutarate + O2 = L-lysyl-[protein] + formaldehyde + succinate + CO2</text>
        <dbReference type="Rhea" id="RHEA:60924"/>
        <dbReference type="Rhea" id="RHEA-COMP:9752"/>
        <dbReference type="Rhea" id="RHEA-COMP:13053"/>
        <dbReference type="ChEBI" id="CHEBI:15379"/>
        <dbReference type="ChEBI" id="CHEBI:16526"/>
        <dbReference type="ChEBI" id="CHEBI:16810"/>
        <dbReference type="ChEBI" id="CHEBI:16842"/>
        <dbReference type="ChEBI" id="CHEBI:29969"/>
        <dbReference type="ChEBI" id="CHEBI:30031"/>
        <dbReference type="ChEBI" id="CHEBI:61929"/>
    </reaction>
    <physiologicalReaction direction="left-to-right" evidence="14">
        <dbReference type="Rhea" id="RHEA:60925"/>
    </physiologicalReaction>
</comment>
<dbReference type="Gene3D" id="2.60.120.650">
    <property type="entry name" value="Cupin"/>
    <property type="match status" value="1"/>
</dbReference>
<evidence type="ECO:0000313" key="19">
    <source>
        <dbReference type="Proteomes" id="UP000018468"/>
    </source>
</evidence>
<dbReference type="RefSeq" id="XP_015201429.1">
    <property type="nucleotide sequence ID" value="XM_015345943.1"/>
</dbReference>
<dbReference type="GO" id="GO:0032453">
    <property type="term" value="F:histone H3K4 demethylase activity"/>
    <property type="evidence" value="ECO:0000318"/>
    <property type="project" value="GO_Central"/>
</dbReference>
<evidence type="ECO:0000256" key="11">
    <source>
        <dbReference type="ARBA" id="ARBA00023242"/>
    </source>
</evidence>
<comment type="similarity">
    <text evidence="2">Belongs to the ROX family. NO66 subfamily.</text>
</comment>
<evidence type="ECO:0000256" key="10">
    <source>
        <dbReference type="ARBA" id="ARBA00023163"/>
    </source>
</evidence>
<dbReference type="EMBL" id="AHAT01008250">
    <property type="status" value="NOT_ANNOTATED_CDS"/>
    <property type="molecule type" value="Genomic_DNA"/>
</dbReference>
<dbReference type="AlphaFoldDB" id="W5NFB4"/>